<accession>A0ABN9CB99</accession>
<name>A0ABN9CB99_9NEOB</name>
<dbReference type="SUPFAM" id="SSF69848">
    <property type="entry name" value="LCCL domain"/>
    <property type="match status" value="1"/>
</dbReference>
<dbReference type="Gene3D" id="2.170.130.20">
    <property type="entry name" value="LCCL-like domain"/>
    <property type="match status" value="1"/>
</dbReference>
<protein>
    <recommendedName>
        <fullName evidence="1">LCCL domain-containing protein</fullName>
    </recommendedName>
</protein>
<proteinExistence type="predicted"/>
<feature type="non-terminal residue" evidence="2">
    <location>
        <position position="117"/>
    </location>
</feature>
<dbReference type="EMBL" id="CATNWA010009077">
    <property type="protein sequence ID" value="CAI9557348.1"/>
    <property type="molecule type" value="Genomic_DNA"/>
</dbReference>
<comment type="caution">
    <text evidence="2">The sequence shown here is derived from an EMBL/GenBank/DDBJ whole genome shotgun (WGS) entry which is preliminary data.</text>
</comment>
<dbReference type="InterPro" id="IPR036609">
    <property type="entry name" value="LCCL_sf"/>
</dbReference>
<feature type="domain" description="LCCL" evidence="1">
    <location>
        <begin position="43"/>
        <end position="117"/>
    </location>
</feature>
<evidence type="ECO:0000313" key="3">
    <source>
        <dbReference type="Proteomes" id="UP001162483"/>
    </source>
</evidence>
<dbReference type="PANTHER" id="PTHR31331:SF1">
    <property type="entry name" value="CYSTEINE RICH SECRETORY PROTEIN LCCL DOMAIN CONTAINING 2"/>
    <property type="match status" value="1"/>
</dbReference>
<dbReference type="Proteomes" id="UP001162483">
    <property type="component" value="Unassembled WGS sequence"/>
</dbReference>
<dbReference type="SMART" id="SM00603">
    <property type="entry name" value="LCCL"/>
    <property type="match status" value="1"/>
</dbReference>
<dbReference type="InterPro" id="IPR051957">
    <property type="entry name" value="CRISP-LCCL_domain"/>
</dbReference>
<evidence type="ECO:0000259" key="1">
    <source>
        <dbReference type="PROSITE" id="PS50820"/>
    </source>
</evidence>
<reference evidence="2" key="1">
    <citation type="submission" date="2023-05" db="EMBL/GenBank/DDBJ databases">
        <authorList>
            <person name="Stuckert A."/>
        </authorList>
    </citation>
    <scope>NUCLEOTIDE SEQUENCE</scope>
</reference>
<organism evidence="2 3">
    <name type="scientific">Staurois parvus</name>
    <dbReference type="NCBI Taxonomy" id="386267"/>
    <lineage>
        <taxon>Eukaryota</taxon>
        <taxon>Metazoa</taxon>
        <taxon>Chordata</taxon>
        <taxon>Craniata</taxon>
        <taxon>Vertebrata</taxon>
        <taxon>Euteleostomi</taxon>
        <taxon>Amphibia</taxon>
        <taxon>Batrachia</taxon>
        <taxon>Anura</taxon>
        <taxon>Neobatrachia</taxon>
        <taxon>Ranoidea</taxon>
        <taxon>Ranidae</taxon>
        <taxon>Staurois</taxon>
    </lineage>
</organism>
<dbReference type="PROSITE" id="PS50820">
    <property type="entry name" value="LCCL"/>
    <property type="match status" value="1"/>
</dbReference>
<sequence>MQSGHLPITSNLTGLQKEHDKFSASDIHRRLQKSLICNVFPYFPVQGTCSTTAKDLQDSIALVQCPSDCMVNGRNAWGTDVYTDDSSICKAAIHVGILDNNVGLVTVEKKPGLSSYT</sequence>
<evidence type="ECO:0000313" key="2">
    <source>
        <dbReference type="EMBL" id="CAI9557348.1"/>
    </source>
</evidence>
<dbReference type="Pfam" id="PF03815">
    <property type="entry name" value="LCCL"/>
    <property type="match status" value="1"/>
</dbReference>
<keyword evidence="3" id="KW-1185">Reference proteome</keyword>
<dbReference type="PANTHER" id="PTHR31331">
    <property type="entry name" value="LCCL DOMAIN PROTEIN (AFU_ORTHOLOGUE AFUA_5G08630)"/>
    <property type="match status" value="1"/>
</dbReference>
<gene>
    <name evidence="2" type="ORF">SPARVUS_LOCUS4694150</name>
</gene>
<dbReference type="InterPro" id="IPR004043">
    <property type="entry name" value="LCCL"/>
</dbReference>